<dbReference type="InterPro" id="IPR011993">
    <property type="entry name" value="PH-like_dom_sf"/>
</dbReference>
<evidence type="ECO:0000313" key="4">
    <source>
        <dbReference type="EMBL" id="GBG66637.1"/>
    </source>
</evidence>
<dbReference type="SMART" id="SM00568">
    <property type="entry name" value="GRAM"/>
    <property type="match status" value="1"/>
</dbReference>
<dbReference type="GO" id="GO:0010029">
    <property type="term" value="P:regulation of seed germination"/>
    <property type="evidence" value="ECO:0007669"/>
    <property type="project" value="EnsemblPlants"/>
</dbReference>
<dbReference type="GO" id="GO:0009845">
    <property type="term" value="P:seed germination"/>
    <property type="evidence" value="ECO:0007669"/>
    <property type="project" value="EnsemblPlants"/>
</dbReference>
<feature type="compositionally biased region" description="Polar residues" evidence="2">
    <location>
        <begin position="1"/>
        <end position="11"/>
    </location>
</feature>
<dbReference type="AlphaFoldDB" id="A0A388K9D0"/>
<protein>
    <recommendedName>
        <fullName evidence="3">GRAM domain-containing protein</fullName>
    </recommendedName>
</protein>
<dbReference type="Pfam" id="PF02893">
    <property type="entry name" value="GRAM"/>
    <property type="match status" value="1"/>
</dbReference>
<comment type="caution">
    <text evidence="4">The sequence shown here is derived from an EMBL/GenBank/DDBJ whole genome shotgun (WGS) entry which is preliminary data.</text>
</comment>
<evidence type="ECO:0000256" key="2">
    <source>
        <dbReference type="SAM" id="MobiDB-lite"/>
    </source>
</evidence>
<feature type="compositionally biased region" description="Low complexity" evidence="2">
    <location>
        <begin position="20"/>
        <end position="31"/>
    </location>
</feature>
<dbReference type="InterPro" id="IPR037848">
    <property type="entry name" value="GEM-like"/>
</dbReference>
<evidence type="ECO:0000256" key="1">
    <source>
        <dbReference type="ARBA" id="ARBA00009414"/>
    </source>
</evidence>
<feature type="region of interest" description="Disordered" evidence="2">
    <location>
        <begin position="1"/>
        <end position="31"/>
    </location>
</feature>
<dbReference type="EMBL" id="BFEA01000077">
    <property type="protein sequence ID" value="GBG66637.1"/>
    <property type="molecule type" value="Genomic_DNA"/>
</dbReference>
<evidence type="ECO:0000259" key="3">
    <source>
        <dbReference type="SMART" id="SM00568"/>
    </source>
</evidence>
<name>A0A388K9D0_CHABU</name>
<feature type="domain" description="GRAM" evidence="3">
    <location>
        <begin position="152"/>
        <end position="230"/>
    </location>
</feature>
<gene>
    <name evidence="4" type="ORF">CBR_g66773</name>
</gene>
<dbReference type="InterPro" id="IPR004182">
    <property type="entry name" value="GRAM"/>
</dbReference>
<dbReference type="Proteomes" id="UP000265515">
    <property type="component" value="Unassembled WGS sequence"/>
</dbReference>
<keyword evidence="5" id="KW-1185">Reference proteome</keyword>
<reference evidence="4 5" key="1">
    <citation type="journal article" date="2018" name="Cell">
        <title>The Chara Genome: Secondary Complexity and Implications for Plant Terrestrialization.</title>
        <authorList>
            <person name="Nishiyama T."/>
            <person name="Sakayama H."/>
            <person name="Vries J.D."/>
            <person name="Buschmann H."/>
            <person name="Saint-Marcoux D."/>
            <person name="Ullrich K.K."/>
            <person name="Haas F.B."/>
            <person name="Vanderstraeten L."/>
            <person name="Becker D."/>
            <person name="Lang D."/>
            <person name="Vosolsobe S."/>
            <person name="Rombauts S."/>
            <person name="Wilhelmsson P.K.I."/>
            <person name="Janitza P."/>
            <person name="Kern R."/>
            <person name="Heyl A."/>
            <person name="Rumpler F."/>
            <person name="Villalobos L.I.A.C."/>
            <person name="Clay J.M."/>
            <person name="Skokan R."/>
            <person name="Toyoda A."/>
            <person name="Suzuki Y."/>
            <person name="Kagoshima H."/>
            <person name="Schijlen E."/>
            <person name="Tajeshwar N."/>
            <person name="Catarino B."/>
            <person name="Hetherington A.J."/>
            <person name="Saltykova A."/>
            <person name="Bonnot C."/>
            <person name="Breuninger H."/>
            <person name="Symeonidi A."/>
            <person name="Radhakrishnan G.V."/>
            <person name="Van Nieuwerburgh F."/>
            <person name="Deforce D."/>
            <person name="Chang C."/>
            <person name="Karol K.G."/>
            <person name="Hedrich R."/>
            <person name="Ulvskov P."/>
            <person name="Glockner G."/>
            <person name="Delwiche C.F."/>
            <person name="Petrasek J."/>
            <person name="Van de Peer Y."/>
            <person name="Friml J."/>
            <person name="Beilby M."/>
            <person name="Dolan L."/>
            <person name="Kohara Y."/>
            <person name="Sugano S."/>
            <person name="Fujiyama A."/>
            <person name="Delaux P.-M."/>
            <person name="Quint M."/>
            <person name="TheiBen G."/>
            <person name="Hagemann M."/>
            <person name="Harholt J."/>
            <person name="Dunand C."/>
            <person name="Zachgo S."/>
            <person name="Langdale J."/>
            <person name="Maumus F."/>
            <person name="Straeten D.V.D."/>
            <person name="Gould S.B."/>
            <person name="Rensing S.A."/>
        </authorList>
    </citation>
    <scope>NUCLEOTIDE SEQUENCE [LARGE SCALE GENOMIC DNA]</scope>
    <source>
        <strain evidence="4 5">S276</strain>
    </source>
</reference>
<evidence type="ECO:0000313" key="5">
    <source>
        <dbReference type="Proteomes" id="UP000265515"/>
    </source>
</evidence>
<proteinExistence type="inferred from homology"/>
<organism evidence="4 5">
    <name type="scientific">Chara braunii</name>
    <name type="common">Braun's stonewort</name>
    <dbReference type="NCBI Taxonomy" id="69332"/>
    <lineage>
        <taxon>Eukaryota</taxon>
        <taxon>Viridiplantae</taxon>
        <taxon>Streptophyta</taxon>
        <taxon>Charophyceae</taxon>
        <taxon>Charales</taxon>
        <taxon>Characeae</taxon>
        <taxon>Chara</taxon>
    </lineage>
</organism>
<dbReference type="Gramene" id="GBG66637">
    <property type="protein sequence ID" value="GBG66637"/>
    <property type="gene ID" value="CBR_g66773"/>
</dbReference>
<dbReference type="OMA" id="YQVGEQT"/>
<dbReference type="PANTHER" id="PTHR31969">
    <property type="entry name" value="GEM-LIKE PROTEIN 2"/>
    <property type="match status" value="1"/>
</dbReference>
<accession>A0A388K9D0</accession>
<sequence>MNNQGSSSNDGHQPPPSYEAVAGGSSGSQVVQGAPLTWQGTAVMGVPAPPDAHPANRHVASGYPGTDVPQKWHNQPMNIQPLPASPYLHPAPGCKQSTVDSLMTTLGKWTKKAETVATDIYKHLSTSGSTATTALTKVEAKTRTLIAGGQESYWRTTFNFQPSEKLRKTFNCYLSTATGPVAGVLYLSDNFLAFCSDKPLPYSPGQGQEAWTYYRVVLPLQRIGTIVPSSNPQNPSEKYMEIAMSDGAKFWFLGVLSFEKCVNAVQESVAIACSGGAQ</sequence>
<comment type="similarity">
    <text evidence="1">Belongs to the GEM family.</text>
</comment>
<dbReference type="Gene3D" id="2.30.29.30">
    <property type="entry name" value="Pleckstrin-homology domain (PH domain)/Phosphotyrosine-binding domain (PTB)"/>
    <property type="match status" value="1"/>
</dbReference>
<dbReference type="OrthoDB" id="732558at2759"/>